<dbReference type="PANTHER" id="PTHR30477">
    <property type="entry name" value="ABC-TRANSPORTER METAL-BINDING PROTEIN"/>
    <property type="match status" value="1"/>
</dbReference>
<dbReference type="OrthoDB" id="9778117at2"/>
<dbReference type="EMBL" id="SJPZ01000002">
    <property type="protein sequence ID" value="TWU61837.1"/>
    <property type="molecule type" value="Genomic_DNA"/>
</dbReference>
<dbReference type="InterPro" id="IPR037294">
    <property type="entry name" value="ABC_BtuC-like"/>
</dbReference>
<feature type="transmembrane region" description="Helical" evidence="7">
    <location>
        <begin position="181"/>
        <end position="214"/>
    </location>
</feature>
<evidence type="ECO:0000256" key="5">
    <source>
        <dbReference type="ARBA" id="ARBA00023136"/>
    </source>
</evidence>
<organism evidence="8 9">
    <name type="scientific">Crateriforma conspicua</name>
    <dbReference type="NCBI Taxonomy" id="2527996"/>
    <lineage>
        <taxon>Bacteria</taxon>
        <taxon>Pseudomonadati</taxon>
        <taxon>Planctomycetota</taxon>
        <taxon>Planctomycetia</taxon>
        <taxon>Planctomycetales</taxon>
        <taxon>Planctomycetaceae</taxon>
        <taxon>Crateriforma</taxon>
    </lineage>
</organism>
<dbReference type="CDD" id="cd06550">
    <property type="entry name" value="TM_ABC_iron-siderophores_like"/>
    <property type="match status" value="1"/>
</dbReference>
<feature type="transmembrane region" description="Helical" evidence="7">
    <location>
        <begin position="255"/>
        <end position="276"/>
    </location>
</feature>
<evidence type="ECO:0000256" key="1">
    <source>
        <dbReference type="ARBA" id="ARBA00004141"/>
    </source>
</evidence>
<comment type="similarity">
    <text evidence="2 6">Belongs to the ABC-3 integral membrane protein family.</text>
</comment>
<feature type="transmembrane region" description="Helical" evidence="7">
    <location>
        <begin position="136"/>
        <end position="161"/>
    </location>
</feature>
<protein>
    <submittedName>
        <fullName evidence="8">High-affinity zinc uptake system membrane protein ZnuB</fullName>
    </submittedName>
</protein>
<dbReference type="RefSeq" id="WP_146414626.1">
    <property type="nucleotide sequence ID" value="NZ_SJPZ01000002.1"/>
</dbReference>
<accession>A0A5C6FIQ3</accession>
<evidence type="ECO:0000256" key="2">
    <source>
        <dbReference type="ARBA" id="ARBA00008034"/>
    </source>
</evidence>
<proteinExistence type="inferred from homology"/>
<dbReference type="Proteomes" id="UP000316476">
    <property type="component" value="Unassembled WGS sequence"/>
</dbReference>
<dbReference type="Pfam" id="PF00950">
    <property type="entry name" value="ABC-3"/>
    <property type="match status" value="1"/>
</dbReference>
<evidence type="ECO:0000313" key="9">
    <source>
        <dbReference type="Proteomes" id="UP000316476"/>
    </source>
</evidence>
<dbReference type="PANTHER" id="PTHR30477:SF18">
    <property type="entry name" value="METAL TRANSPORT SYSTEM MEMBRANE PROTEIN CT_417-RELATED"/>
    <property type="match status" value="1"/>
</dbReference>
<keyword evidence="6" id="KW-0813">Transport</keyword>
<comment type="caution">
    <text evidence="8">The sequence shown here is derived from an EMBL/GenBank/DDBJ whole genome shotgun (WGS) entry which is preliminary data.</text>
</comment>
<dbReference type="Gene3D" id="1.10.3470.10">
    <property type="entry name" value="ABC transporter involved in vitamin B12 uptake, BtuC"/>
    <property type="match status" value="1"/>
</dbReference>
<dbReference type="SUPFAM" id="SSF81345">
    <property type="entry name" value="ABC transporter involved in vitamin B12 uptake, BtuC"/>
    <property type="match status" value="1"/>
</dbReference>
<keyword evidence="4 7" id="KW-1133">Transmembrane helix</keyword>
<feature type="transmembrane region" description="Helical" evidence="7">
    <location>
        <begin position="73"/>
        <end position="93"/>
    </location>
</feature>
<evidence type="ECO:0000256" key="4">
    <source>
        <dbReference type="ARBA" id="ARBA00022989"/>
    </source>
</evidence>
<keyword evidence="5 7" id="KW-0472">Membrane</keyword>
<feature type="transmembrane region" description="Helical" evidence="7">
    <location>
        <begin position="12"/>
        <end position="36"/>
    </location>
</feature>
<evidence type="ECO:0000313" key="8">
    <source>
        <dbReference type="EMBL" id="TWU61837.1"/>
    </source>
</evidence>
<keyword evidence="3 6" id="KW-0812">Transmembrane</keyword>
<reference evidence="8 9" key="1">
    <citation type="submission" date="2019-02" db="EMBL/GenBank/DDBJ databases">
        <title>Deep-cultivation of Planctomycetes and their phenomic and genomic characterization uncovers novel biology.</title>
        <authorList>
            <person name="Wiegand S."/>
            <person name="Jogler M."/>
            <person name="Boedeker C."/>
            <person name="Pinto D."/>
            <person name="Vollmers J."/>
            <person name="Rivas-Marin E."/>
            <person name="Kohn T."/>
            <person name="Peeters S.H."/>
            <person name="Heuer A."/>
            <person name="Rast P."/>
            <person name="Oberbeckmann S."/>
            <person name="Bunk B."/>
            <person name="Jeske O."/>
            <person name="Meyerdierks A."/>
            <person name="Storesund J.E."/>
            <person name="Kallscheuer N."/>
            <person name="Luecker S."/>
            <person name="Lage O.M."/>
            <person name="Pohl T."/>
            <person name="Merkel B.J."/>
            <person name="Hornburger P."/>
            <person name="Mueller R.-W."/>
            <person name="Bruemmer F."/>
            <person name="Labrenz M."/>
            <person name="Spormann A.M."/>
            <person name="Op Den Camp H."/>
            <person name="Overmann J."/>
            <person name="Amann R."/>
            <person name="Jetten M.S.M."/>
            <person name="Mascher T."/>
            <person name="Medema M.H."/>
            <person name="Devos D.P."/>
            <person name="Kaster A.-K."/>
            <person name="Ovreas L."/>
            <person name="Rohde M."/>
            <person name="Galperin M.Y."/>
            <person name="Jogler C."/>
        </authorList>
    </citation>
    <scope>NUCLEOTIDE SEQUENCE [LARGE SCALE GENOMIC DNA]</scope>
    <source>
        <strain evidence="8 9">V7</strain>
    </source>
</reference>
<dbReference type="AlphaFoldDB" id="A0A5C6FIQ3"/>
<sequence>MNLFWEHLFQHAFLQYALIGSLLASVACGIVGSFVVVRRTTYVAGAIAHCVLGGMGAARYLQRVHDVSWASPLLGATVAAVLAALIVAAITVWGRQREDTVLSAIWAIGMAMGISFITATPGYYEDLMSYLFGNILMIGAADLWSMAILDAVILSLMLLFYNKFLVISFQPELARLRGIRVGMYQTLLLVLISLTVVLLTQVVGLVMVIALLTLPAATALQFVGRLWYAMVFASVLSLLVTVGGIAVSYGPELPAGATVVELAGGAYLLAIVGKWIGGRMRITQGSAIA</sequence>
<feature type="transmembrane region" description="Helical" evidence="7">
    <location>
        <begin position="42"/>
        <end position="61"/>
    </location>
</feature>
<feature type="transmembrane region" description="Helical" evidence="7">
    <location>
        <begin position="226"/>
        <end position="249"/>
    </location>
</feature>
<dbReference type="GO" id="GO:0055085">
    <property type="term" value="P:transmembrane transport"/>
    <property type="evidence" value="ECO:0007669"/>
    <property type="project" value="InterPro"/>
</dbReference>
<feature type="transmembrane region" description="Helical" evidence="7">
    <location>
        <begin position="105"/>
        <end position="124"/>
    </location>
</feature>
<name>A0A5C6FIQ3_9PLAN</name>
<dbReference type="GO" id="GO:0010043">
    <property type="term" value="P:response to zinc ion"/>
    <property type="evidence" value="ECO:0007669"/>
    <property type="project" value="TreeGrafter"/>
</dbReference>
<evidence type="ECO:0000256" key="7">
    <source>
        <dbReference type="SAM" id="Phobius"/>
    </source>
</evidence>
<dbReference type="GO" id="GO:0043190">
    <property type="term" value="C:ATP-binding cassette (ABC) transporter complex"/>
    <property type="evidence" value="ECO:0007669"/>
    <property type="project" value="InterPro"/>
</dbReference>
<dbReference type="InterPro" id="IPR001626">
    <property type="entry name" value="ABC_TroCD"/>
</dbReference>
<evidence type="ECO:0000256" key="3">
    <source>
        <dbReference type="ARBA" id="ARBA00022692"/>
    </source>
</evidence>
<evidence type="ECO:0000256" key="6">
    <source>
        <dbReference type="RuleBase" id="RU003943"/>
    </source>
</evidence>
<comment type="subcellular location">
    <subcellularLocation>
        <location evidence="6">Cell membrane</location>
        <topology evidence="6">Multi-pass membrane protein</topology>
    </subcellularLocation>
    <subcellularLocation>
        <location evidence="1">Membrane</location>
        <topology evidence="1">Multi-pass membrane protein</topology>
    </subcellularLocation>
</comment>
<gene>
    <name evidence="8" type="primary">znuB</name>
    <name evidence="8" type="ORF">V7x_35260</name>
</gene>